<protein>
    <recommendedName>
        <fullName evidence="4">DUF3459 domain-containing protein</fullName>
    </recommendedName>
</protein>
<dbReference type="InterPro" id="IPR058787">
    <property type="entry name" value="ApnL_M"/>
</dbReference>
<accession>A0AAU7XEQ0</accession>
<name>A0AAU7XEQ0_9HYPH</name>
<evidence type="ECO:0000259" key="1">
    <source>
        <dbReference type="Pfam" id="PF25837"/>
    </source>
</evidence>
<dbReference type="EMBL" id="CP158568">
    <property type="protein sequence ID" value="XBY45882.1"/>
    <property type="molecule type" value="Genomic_DNA"/>
</dbReference>
<evidence type="ECO:0000259" key="2">
    <source>
        <dbReference type="Pfam" id="PF25838"/>
    </source>
</evidence>
<dbReference type="Pfam" id="PF25837">
    <property type="entry name" value="Apionate_lact_N"/>
    <property type="match status" value="1"/>
</dbReference>
<feature type="domain" description="D-apionate lactonase TIM barrel" evidence="2">
    <location>
        <begin position="282"/>
        <end position="558"/>
    </location>
</feature>
<dbReference type="RefSeq" id="WP_407050977.1">
    <property type="nucleotide sequence ID" value="NZ_CP158568.1"/>
</dbReference>
<proteinExistence type="predicted"/>
<reference evidence="3" key="1">
    <citation type="submission" date="2024-06" db="EMBL/GenBank/DDBJ databases">
        <title>Methylostella associata gen. nov., sp. nov., a novel Ancalomicrobiaceae-affiliated facultatively methylotrophic bacteria that feed on methanotrophs of the genus Methylococcus.</title>
        <authorList>
            <person name="Saltykova V."/>
            <person name="Danilova O.V."/>
            <person name="Oshkin I.Y."/>
            <person name="Belova S.E."/>
            <person name="Pimenov N.V."/>
            <person name="Dedysh S.N."/>
        </authorList>
    </citation>
    <scope>NUCLEOTIDE SEQUENCE</scope>
    <source>
        <strain evidence="3">S20</strain>
    </source>
</reference>
<evidence type="ECO:0000313" key="3">
    <source>
        <dbReference type="EMBL" id="XBY45882.1"/>
    </source>
</evidence>
<dbReference type="KEGG" id="mflg:ABS361_06435"/>
<dbReference type="AlphaFoldDB" id="A0AAU7XEQ0"/>
<gene>
    <name evidence="3" type="ORF">ABS361_06435</name>
</gene>
<dbReference type="Pfam" id="PF25838">
    <property type="entry name" value="Apionate_lact_M"/>
    <property type="match status" value="1"/>
</dbReference>
<evidence type="ECO:0008006" key="4">
    <source>
        <dbReference type="Google" id="ProtNLM"/>
    </source>
</evidence>
<sequence length="650" mass="67781">MTEQTGLTAARPLDREPRIFETGTTEIAAAPLTFRTGAISFSIDGGALRRLALGAVELVRQIDFPIRDRNWATLPPEVTYEGQEETETGVRYERRFSVDEGALVCRVVYEIDRAGLITATGEARATRDFVTNRSGFTVLHPIAGVAGRPVRVTAPDGGVRETVMPELISPAQPVRDIAGLAFEIEGIAVELGFDGEVFEMEDQRNWSDASFKTYCRPLVEPFAYVIAAGSTIRQQIRVSVAGDGVGKAARAEAAVAIGAATGEALPELLLAGEGGWLPDAAGAALVAESGVQTLLLRVTPDDVAARLDEAAPLLAATGGMLDLEIVLGDDSAAEPQLAGVAVACRAAGVAPRHVIALPAAYLASYQPTGRWPSGLSPAAAFAAARAAFPEARVGAGVLTNFTEFNRCRPDGLACDYVSHGTAATVHAADDLSVVQTLEALPDIFRSARAIGGAAAYRLGLVAIGMRSNPYGDTVSANPDQRRLTMSTWDPRARGLLGAAWAVGALAATEACGVEAIALAGPAGPFGIIATPGAVARPWWDAHAEARVYPIFHVLRALGGAGVRHRLSGLPDGVVGLAFATERGLRLVAANLGPETQRLGLAPGDRLAVLDTTTFAAAAADPRWLDHALTPVAAPAATLDPAAILFLDRSL</sequence>
<dbReference type="InterPro" id="IPR058788">
    <property type="entry name" value="ApnL_N"/>
</dbReference>
<feature type="domain" description="D-apionate lactonase N-terminal" evidence="1">
    <location>
        <begin position="21"/>
        <end position="242"/>
    </location>
</feature>
<organism evidence="3">
    <name type="scientific">Methyloraptor flagellatus</name>
    <dbReference type="NCBI Taxonomy" id="3162530"/>
    <lineage>
        <taxon>Bacteria</taxon>
        <taxon>Pseudomonadati</taxon>
        <taxon>Pseudomonadota</taxon>
        <taxon>Alphaproteobacteria</taxon>
        <taxon>Hyphomicrobiales</taxon>
        <taxon>Ancalomicrobiaceae</taxon>
        <taxon>Methyloraptor</taxon>
    </lineage>
</organism>